<organism evidence="4 5">
    <name type="scientific">Allomesorhizobium camelthorni</name>
    <dbReference type="NCBI Taxonomy" id="475069"/>
    <lineage>
        <taxon>Bacteria</taxon>
        <taxon>Pseudomonadati</taxon>
        <taxon>Pseudomonadota</taxon>
        <taxon>Alphaproteobacteria</taxon>
        <taxon>Hyphomicrobiales</taxon>
        <taxon>Phyllobacteriaceae</taxon>
        <taxon>Allomesorhizobium</taxon>
    </lineage>
</organism>
<gene>
    <name evidence="4" type="ORF">G6N73_31995</name>
</gene>
<dbReference type="Gene3D" id="3.40.50.2000">
    <property type="entry name" value="Glycogen Phosphorylase B"/>
    <property type="match status" value="2"/>
</dbReference>
<feature type="domain" description="Glycosyltransferase subfamily 4-like N-terminal" evidence="3">
    <location>
        <begin position="13"/>
        <end position="154"/>
    </location>
</feature>
<keyword evidence="2" id="KW-0808">Transferase</keyword>
<dbReference type="PANTHER" id="PTHR12526:SF510">
    <property type="entry name" value="D-INOSITOL 3-PHOSPHATE GLYCOSYLTRANSFERASE"/>
    <property type="match status" value="1"/>
</dbReference>
<dbReference type="PANTHER" id="PTHR12526">
    <property type="entry name" value="GLYCOSYLTRANSFERASE"/>
    <property type="match status" value="1"/>
</dbReference>
<dbReference type="AlphaFoldDB" id="A0A6G4WML4"/>
<keyword evidence="5" id="KW-1185">Reference proteome</keyword>
<evidence type="ECO:0000256" key="1">
    <source>
        <dbReference type="ARBA" id="ARBA00022676"/>
    </source>
</evidence>
<dbReference type="Proteomes" id="UP001642900">
    <property type="component" value="Unassembled WGS sequence"/>
</dbReference>
<sequence length="378" mass="41412">MKIAHLVGHDSLNGVATSTKILIDAQIRAGHELMLVHPKKSWIGRQSFAGPVKMLESTFKTIPADLRATGYPIRDWGRTLVHAHGSRANKFLMVFTIADGVPAVMTAHSRQFQLPWRFAHAVVGLSRQTADYYTSRLLVPKSRMHVVPNMFDVSALAPVLPQKRGEARQKLGIRQDALLLGSIGAVSVRKNQIDMIRVLKRLVAAGVDAELLLIGGFSAKKEAMPGWYEALDNPAVDGRVHLAGRRADAVELAAAMDIFLFTSVVEEAPIAPLEAMGQEVPAVSTDVGNMATLLPAERIFAPGDVDAMARAVERLARDEGLRRQAGAFDRATVAEHLSPQNILPRIDAVYRAALARSRDRGWKYFKNPADRYVLDPGE</sequence>
<dbReference type="RefSeq" id="WP_165033958.1">
    <property type="nucleotide sequence ID" value="NZ_JAAKZF010000111.1"/>
</dbReference>
<dbReference type="Pfam" id="PF13439">
    <property type="entry name" value="Glyco_transf_4"/>
    <property type="match status" value="1"/>
</dbReference>
<name>A0A6G4WML4_9HYPH</name>
<dbReference type="Pfam" id="PF13692">
    <property type="entry name" value="Glyco_trans_1_4"/>
    <property type="match status" value="1"/>
</dbReference>
<evidence type="ECO:0000313" key="5">
    <source>
        <dbReference type="Proteomes" id="UP001642900"/>
    </source>
</evidence>
<evidence type="ECO:0000259" key="3">
    <source>
        <dbReference type="Pfam" id="PF13439"/>
    </source>
</evidence>
<comment type="caution">
    <text evidence="4">The sequence shown here is derived from an EMBL/GenBank/DDBJ whole genome shotgun (WGS) entry which is preliminary data.</text>
</comment>
<dbReference type="EMBL" id="JAAKZF010000111">
    <property type="protein sequence ID" value="NGO55608.1"/>
    <property type="molecule type" value="Genomic_DNA"/>
</dbReference>
<dbReference type="GO" id="GO:0016757">
    <property type="term" value="F:glycosyltransferase activity"/>
    <property type="evidence" value="ECO:0007669"/>
    <property type="project" value="UniProtKB-KW"/>
</dbReference>
<dbReference type="CDD" id="cd03801">
    <property type="entry name" value="GT4_PimA-like"/>
    <property type="match status" value="1"/>
</dbReference>
<accession>A0A6G4WML4</accession>
<evidence type="ECO:0000313" key="4">
    <source>
        <dbReference type="EMBL" id="NGO55608.1"/>
    </source>
</evidence>
<protein>
    <submittedName>
        <fullName evidence="4">Glycosyltransferase family 4 protein</fullName>
    </submittedName>
</protein>
<dbReference type="InterPro" id="IPR028098">
    <property type="entry name" value="Glyco_trans_4-like_N"/>
</dbReference>
<keyword evidence="1" id="KW-0328">Glycosyltransferase</keyword>
<proteinExistence type="predicted"/>
<dbReference type="SUPFAM" id="SSF53756">
    <property type="entry name" value="UDP-Glycosyltransferase/glycogen phosphorylase"/>
    <property type="match status" value="1"/>
</dbReference>
<reference evidence="4 5" key="1">
    <citation type="submission" date="2020-02" db="EMBL/GenBank/DDBJ databases">
        <title>Genome sequence of strain CCNWXJ40-4.</title>
        <authorList>
            <person name="Gao J."/>
            <person name="Sun J."/>
        </authorList>
    </citation>
    <scope>NUCLEOTIDE SEQUENCE [LARGE SCALE GENOMIC DNA]</scope>
    <source>
        <strain evidence="4 5">CCNWXJ 40-4</strain>
    </source>
</reference>
<evidence type="ECO:0000256" key="2">
    <source>
        <dbReference type="ARBA" id="ARBA00022679"/>
    </source>
</evidence>